<dbReference type="EMBL" id="UZAF01022235">
    <property type="protein sequence ID" value="VDO83991.1"/>
    <property type="molecule type" value="Genomic_DNA"/>
</dbReference>
<dbReference type="GO" id="GO:0005886">
    <property type="term" value="C:plasma membrane"/>
    <property type="evidence" value="ECO:0007669"/>
    <property type="project" value="TreeGrafter"/>
</dbReference>
<name>A0A0N4X7W9_HAEPC</name>
<dbReference type="SUPFAM" id="SSF55486">
    <property type="entry name" value="Metalloproteases ('zincins'), catalytic domain"/>
    <property type="match status" value="1"/>
</dbReference>
<gene>
    <name evidence="2" type="ORF">HPLM_LOCUS20453</name>
</gene>
<protein>
    <submittedName>
        <fullName evidence="4">Peptidase_M13 domain-containing protein</fullName>
    </submittedName>
</protein>
<dbReference type="WBParaSite" id="HPLM_0002046101-mRNA-1">
    <property type="protein sequence ID" value="HPLM_0002046101-mRNA-1"/>
    <property type="gene ID" value="HPLM_0002046101"/>
</dbReference>
<evidence type="ECO:0000259" key="1">
    <source>
        <dbReference type="Pfam" id="PF01431"/>
    </source>
</evidence>
<evidence type="ECO:0000313" key="3">
    <source>
        <dbReference type="Proteomes" id="UP000268014"/>
    </source>
</evidence>
<dbReference type="PROSITE" id="PS51885">
    <property type="entry name" value="NEPRILYSIN"/>
    <property type="match status" value="1"/>
</dbReference>
<dbReference type="OrthoDB" id="5873741at2759"/>
<evidence type="ECO:0000313" key="2">
    <source>
        <dbReference type="EMBL" id="VDO83991.1"/>
    </source>
</evidence>
<sequence>MIVPLPWYSGQQFDAVGNLRDWMDADVKMKFIERARCIVDQYGMIEVPGTGLKVNGRLTQGENIADNGGVKQALRVSFHFQTTKLFWRVIRVAGLKLLFRE</sequence>
<dbReference type="AlphaFoldDB" id="A0A0N4X7W9"/>
<dbReference type="InterPro" id="IPR018497">
    <property type="entry name" value="Peptidase_M13_C"/>
</dbReference>
<dbReference type="InterPro" id="IPR000718">
    <property type="entry name" value="Peptidase_M13"/>
</dbReference>
<dbReference type="InterPro" id="IPR024079">
    <property type="entry name" value="MetalloPept_cat_dom_sf"/>
</dbReference>
<dbReference type="STRING" id="6290.A0A0N4X7W9"/>
<dbReference type="GO" id="GO:0004222">
    <property type="term" value="F:metalloendopeptidase activity"/>
    <property type="evidence" value="ECO:0007669"/>
    <property type="project" value="InterPro"/>
</dbReference>
<feature type="domain" description="Peptidase M13 C-terminal" evidence="1">
    <location>
        <begin position="9"/>
        <end position="76"/>
    </location>
</feature>
<proteinExistence type="predicted"/>
<accession>A0A0N4X7W9</accession>
<dbReference type="Gene3D" id="3.40.390.10">
    <property type="entry name" value="Collagenase (Catalytic Domain)"/>
    <property type="match status" value="1"/>
</dbReference>
<organism evidence="4">
    <name type="scientific">Haemonchus placei</name>
    <name type="common">Barber's pole worm</name>
    <dbReference type="NCBI Taxonomy" id="6290"/>
    <lineage>
        <taxon>Eukaryota</taxon>
        <taxon>Metazoa</taxon>
        <taxon>Ecdysozoa</taxon>
        <taxon>Nematoda</taxon>
        <taxon>Chromadorea</taxon>
        <taxon>Rhabditida</taxon>
        <taxon>Rhabditina</taxon>
        <taxon>Rhabditomorpha</taxon>
        <taxon>Strongyloidea</taxon>
        <taxon>Trichostrongylidae</taxon>
        <taxon>Haemonchus</taxon>
    </lineage>
</organism>
<dbReference type="Pfam" id="PF01431">
    <property type="entry name" value="Peptidase_M13"/>
    <property type="match status" value="1"/>
</dbReference>
<evidence type="ECO:0000313" key="4">
    <source>
        <dbReference type="WBParaSite" id="HPLM_0002046101-mRNA-1"/>
    </source>
</evidence>
<reference evidence="4" key="1">
    <citation type="submission" date="2017-02" db="UniProtKB">
        <authorList>
            <consortium name="WormBaseParasite"/>
        </authorList>
    </citation>
    <scope>IDENTIFICATION</scope>
</reference>
<keyword evidence="3" id="KW-1185">Reference proteome</keyword>
<dbReference type="GO" id="GO:0016485">
    <property type="term" value="P:protein processing"/>
    <property type="evidence" value="ECO:0007669"/>
    <property type="project" value="TreeGrafter"/>
</dbReference>
<dbReference type="PANTHER" id="PTHR11733">
    <property type="entry name" value="ZINC METALLOPROTEASE FAMILY M13 NEPRILYSIN-RELATED"/>
    <property type="match status" value="1"/>
</dbReference>
<dbReference type="PANTHER" id="PTHR11733:SF237">
    <property type="entry name" value="NEPRILYSIN-LIKE 4"/>
    <property type="match status" value="1"/>
</dbReference>
<dbReference type="Proteomes" id="UP000268014">
    <property type="component" value="Unassembled WGS sequence"/>
</dbReference>
<reference evidence="2 3" key="2">
    <citation type="submission" date="2018-11" db="EMBL/GenBank/DDBJ databases">
        <authorList>
            <consortium name="Pathogen Informatics"/>
        </authorList>
    </citation>
    <scope>NUCLEOTIDE SEQUENCE [LARGE SCALE GENOMIC DNA]</scope>
    <source>
        <strain evidence="2 3">MHpl1</strain>
    </source>
</reference>